<comment type="similarity">
    <text evidence="2">Belongs to the EMC6 family.</text>
</comment>
<dbReference type="AlphaFoldDB" id="A0A5K3EIQ0"/>
<dbReference type="Pfam" id="PF07019">
    <property type="entry name" value="EMC6"/>
    <property type="match status" value="1"/>
</dbReference>
<evidence type="ECO:0000256" key="5">
    <source>
        <dbReference type="ARBA" id="ARBA00022989"/>
    </source>
</evidence>
<evidence type="ECO:0000256" key="4">
    <source>
        <dbReference type="ARBA" id="ARBA00022824"/>
    </source>
</evidence>
<reference evidence="8" key="1">
    <citation type="submission" date="2019-11" db="UniProtKB">
        <authorList>
            <consortium name="WormBaseParasite"/>
        </authorList>
    </citation>
    <scope>IDENTIFICATION</scope>
</reference>
<dbReference type="GO" id="GO:0005739">
    <property type="term" value="C:mitochondrion"/>
    <property type="evidence" value="ECO:0007669"/>
    <property type="project" value="GOC"/>
</dbReference>
<protein>
    <submittedName>
        <fullName evidence="8">Rab5-interacting protein</fullName>
    </submittedName>
</protein>
<evidence type="ECO:0000256" key="6">
    <source>
        <dbReference type="ARBA" id="ARBA00023136"/>
    </source>
</evidence>
<dbReference type="GO" id="GO:0005789">
    <property type="term" value="C:endoplasmic reticulum membrane"/>
    <property type="evidence" value="ECO:0007669"/>
    <property type="project" value="UniProtKB-SubCell"/>
</dbReference>
<keyword evidence="3 7" id="KW-0812">Transmembrane</keyword>
<dbReference type="PANTHER" id="PTHR12906">
    <property type="entry name" value="PROTEIN C20ORF24 RAB5-INTERACTING PROTEIN"/>
    <property type="match status" value="1"/>
</dbReference>
<feature type="transmembrane region" description="Helical" evidence="7">
    <location>
        <begin position="64"/>
        <end position="82"/>
    </location>
</feature>
<dbReference type="InterPro" id="IPR010742">
    <property type="entry name" value="RCAF1"/>
</dbReference>
<keyword evidence="4" id="KW-0256">Endoplasmic reticulum</keyword>
<comment type="subcellular location">
    <subcellularLocation>
        <location evidence="1">Endoplasmic reticulum membrane</location>
        <topology evidence="1">Multi-pass membrane protein</topology>
    </subcellularLocation>
</comment>
<dbReference type="InterPro" id="IPR029008">
    <property type="entry name" value="EMC6-like"/>
</dbReference>
<dbReference type="GO" id="GO:0097250">
    <property type="term" value="P:mitochondrial respirasome assembly"/>
    <property type="evidence" value="ECO:0007669"/>
    <property type="project" value="InterPro"/>
</dbReference>
<name>A0A5K3EIQ0_MESCO</name>
<accession>A0A5K3EIQ0</accession>
<feature type="transmembrane region" description="Helical" evidence="7">
    <location>
        <begin position="102"/>
        <end position="121"/>
    </location>
</feature>
<evidence type="ECO:0000256" key="2">
    <source>
        <dbReference type="ARBA" id="ARBA00009436"/>
    </source>
</evidence>
<sequence length="125" mass="14415">MRESPKSKHAAQLTVLNTLRKSITPQSSWTDKDEFLDVIYWMRQIVGLITGIFWGLLPLRGATAISLFFIVNCSAVYLYSSVFQRIDEEEHGGYGEILKEGLMTTFATFMIVWIVFFDRFYGPVF</sequence>
<evidence type="ECO:0000256" key="1">
    <source>
        <dbReference type="ARBA" id="ARBA00004477"/>
    </source>
</evidence>
<keyword evidence="5 7" id="KW-1133">Transmembrane helix</keyword>
<proteinExistence type="inferred from homology"/>
<dbReference type="WBParaSite" id="MCU_000863-RA">
    <property type="protein sequence ID" value="MCU_000863-RA"/>
    <property type="gene ID" value="MCU_000863"/>
</dbReference>
<organism evidence="8">
    <name type="scientific">Mesocestoides corti</name>
    <name type="common">Flatworm</name>
    <dbReference type="NCBI Taxonomy" id="53468"/>
    <lineage>
        <taxon>Eukaryota</taxon>
        <taxon>Metazoa</taxon>
        <taxon>Spiralia</taxon>
        <taxon>Lophotrochozoa</taxon>
        <taxon>Platyhelminthes</taxon>
        <taxon>Cestoda</taxon>
        <taxon>Eucestoda</taxon>
        <taxon>Cyclophyllidea</taxon>
        <taxon>Mesocestoididae</taxon>
        <taxon>Mesocestoides</taxon>
    </lineage>
</organism>
<dbReference type="PANTHER" id="PTHR12906:SF0">
    <property type="entry name" value="GEL COMPLEX SUBUNIT OPTI"/>
    <property type="match status" value="1"/>
</dbReference>
<evidence type="ECO:0000256" key="7">
    <source>
        <dbReference type="SAM" id="Phobius"/>
    </source>
</evidence>
<feature type="transmembrane region" description="Helical" evidence="7">
    <location>
        <begin position="38"/>
        <end position="57"/>
    </location>
</feature>
<evidence type="ECO:0000256" key="3">
    <source>
        <dbReference type="ARBA" id="ARBA00022692"/>
    </source>
</evidence>
<evidence type="ECO:0000313" key="8">
    <source>
        <dbReference type="WBParaSite" id="MCU_000863-RA"/>
    </source>
</evidence>
<keyword evidence="6 7" id="KW-0472">Membrane</keyword>